<dbReference type="GO" id="GO:0046872">
    <property type="term" value="F:metal ion binding"/>
    <property type="evidence" value="ECO:0007669"/>
    <property type="project" value="UniProtKB-KW"/>
</dbReference>
<dbReference type="GO" id="GO:0009055">
    <property type="term" value="F:electron transfer activity"/>
    <property type="evidence" value="ECO:0007669"/>
    <property type="project" value="InterPro"/>
</dbReference>
<dbReference type="Gene3D" id="3.60.9.10">
    <property type="entry name" value="Aldehyde ferredoxin oxidoreductase, N-terminal domain"/>
    <property type="match status" value="1"/>
</dbReference>
<proteinExistence type="inferred from homology"/>
<dbReference type="InterPro" id="IPR013985">
    <property type="entry name" value="Ald_Fedxn_OxRdtase_dom3"/>
</dbReference>
<keyword evidence="5 10" id="KW-0560">Oxidoreductase</keyword>
<dbReference type="Pfam" id="PF01314">
    <property type="entry name" value="AFOR_C"/>
    <property type="match status" value="1"/>
</dbReference>
<keyword evidence="4" id="KW-0479">Metal-binding</keyword>
<name>A0A3B0UZ15_9ZZZZ</name>
<evidence type="ECO:0000259" key="9">
    <source>
        <dbReference type="SMART" id="SM00790"/>
    </source>
</evidence>
<gene>
    <name evidence="10" type="ORF">MNBD_CHLOROFLEXI01-4570</name>
</gene>
<evidence type="ECO:0000256" key="1">
    <source>
        <dbReference type="ARBA" id="ARBA00001966"/>
    </source>
</evidence>
<dbReference type="Gene3D" id="1.10.569.10">
    <property type="entry name" value="Aldehyde Ferredoxin Oxidoreductase Protein, subunit A, domain 2"/>
    <property type="match status" value="1"/>
</dbReference>
<sequence length="582" mass="62463">MRNYLQINLKDQSVNSEPLTGEALVKAGRYLIAKTLVESSVATADPLGPENPLIFSAGPLAGTTFSNANRLSVGCKSPLTGGIKEANAGGTLAYGLGRLAIAGFTLHNQSDDWVLLHFHKDGRLTFDDATPYLGKRNSETAALLHEKYGKKISFALCGPVGEYQGLLAGITISDSEGRASRLAARGGVGAVMGNKKVKAIVVDLHKMPQLHDRKKTLTAVRTYAKWIQEDPAIQSSYNPIGTMAMADYTNHIGGIPVNNFTLGAQVNDDKETFKMGGTYITELNNSRGGNQTHACMPGCIIQCSNVYVDAEGNEVTSPVEYETLALLGTNCGLREPDHLAEMNQLCNELGIDTIETGAMIAVLMDSGLAPFGDLPFMRHVFAELEAGSEEGRLWAQGTARVGKHYGLHRLPVVKQQAISAYDPRVIEVTGISMMTSAQGADHTTGNVPKVASRGKALAELTQLSLAAQIACAAVDSIGFCVFGRSVTNPNVAFLADTINSAIGTQLAPTFFHKIGRETLKLEREFNLAAGFTEEDDALPAFFYDEPLPPTQQAARFRAADVHHIYDEMDGVGAQDVPEEYGR</sequence>
<keyword evidence="6" id="KW-0408">Iron</keyword>
<dbReference type="Gene3D" id="1.10.599.10">
    <property type="entry name" value="Aldehyde Ferredoxin Oxidoreductase Protein, subunit A, domain 3"/>
    <property type="match status" value="1"/>
</dbReference>
<evidence type="ECO:0000313" key="10">
    <source>
        <dbReference type="EMBL" id="VAW36041.1"/>
    </source>
</evidence>
<dbReference type="GO" id="GO:0033726">
    <property type="term" value="F:aldehyde ferredoxin oxidoreductase activity"/>
    <property type="evidence" value="ECO:0007669"/>
    <property type="project" value="UniProtKB-EC"/>
</dbReference>
<dbReference type="InterPro" id="IPR036021">
    <property type="entry name" value="Tungsten_al_ferr_oxy-like_C"/>
</dbReference>
<keyword evidence="3" id="KW-0004">4Fe-4S</keyword>
<dbReference type="PANTHER" id="PTHR30038:SF0">
    <property type="entry name" value="TUNGSTEN-CONTAINING ALDEHYDE FERREDOXIN OXIDOREDUCTASE"/>
    <property type="match status" value="1"/>
</dbReference>
<dbReference type="InterPro" id="IPR001203">
    <property type="entry name" value="OxRdtase_Ald_Fedxn_C"/>
</dbReference>
<feature type="domain" description="Aldehyde ferredoxin oxidoreductase N-terminal" evidence="9">
    <location>
        <begin position="1"/>
        <end position="206"/>
    </location>
</feature>
<dbReference type="AlphaFoldDB" id="A0A3B0UZ15"/>
<comment type="cofactor">
    <cofactor evidence="1">
        <name>[4Fe-4S] cluster</name>
        <dbReference type="ChEBI" id="CHEBI:49883"/>
    </cofactor>
</comment>
<comment type="cofactor">
    <cofactor evidence="8">
        <name>tungstopterin</name>
        <dbReference type="ChEBI" id="CHEBI:30402"/>
    </cofactor>
</comment>
<dbReference type="Pfam" id="PF02730">
    <property type="entry name" value="AFOR_N"/>
    <property type="match status" value="1"/>
</dbReference>
<dbReference type="SUPFAM" id="SSF48310">
    <property type="entry name" value="Aldehyde ferredoxin oxidoreductase, C-terminal domains"/>
    <property type="match status" value="1"/>
</dbReference>
<dbReference type="EMBL" id="UOEU01000610">
    <property type="protein sequence ID" value="VAW36041.1"/>
    <property type="molecule type" value="Genomic_DNA"/>
</dbReference>
<dbReference type="InterPro" id="IPR051919">
    <property type="entry name" value="W-dependent_AOR"/>
</dbReference>
<accession>A0A3B0UZ15</accession>
<dbReference type="GO" id="GO:0051539">
    <property type="term" value="F:4 iron, 4 sulfur cluster binding"/>
    <property type="evidence" value="ECO:0007669"/>
    <property type="project" value="UniProtKB-KW"/>
</dbReference>
<dbReference type="SUPFAM" id="SSF56228">
    <property type="entry name" value="Aldehyde ferredoxin oxidoreductase, N-terminal domain"/>
    <property type="match status" value="1"/>
</dbReference>
<keyword evidence="7" id="KW-0411">Iron-sulfur</keyword>
<dbReference type="InterPro" id="IPR013984">
    <property type="entry name" value="Ald_Fedxn_OxRdtase_dom2"/>
</dbReference>
<evidence type="ECO:0000256" key="6">
    <source>
        <dbReference type="ARBA" id="ARBA00023004"/>
    </source>
</evidence>
<evidence type="ECO:0000256" key="8">
    <source>
        <dbReference type="ARBA" id="ARBA00049934"/>
    </source>
</evidence>
<evidence type="ECO:0000256" key="5">
    <source>
        <dbReference type="ARBA" id="ARBA00023002"/>
    </source>
</evidence>
<dbReference type="InterPro" id="IPR013983">
    <property type="entry name" value="Ald_Fedxn_OxRdtase_N"/>
</dbReference>
<evidence type="ECO:0000256" key="4">
    <source>
        <dbReference type="ARBA" id="ARBA00022723"/>
    </source>
</evidence>
<organism evidence="10">
    <name type="scientific">hydrothermal vent metagenome</name>
    <dbReference type="NCBI Taxonomy" id="652676"/>
    <lineage>
        <taxon>unclassified sequences</taxon>
        <taxon>metagenomes</taxon>
        <taxon>ecological metagenomes</taxon>
    </lineage>
</organism>
<evidence type="ECO:0000256" key="7">
    <source>
        <dbReference type="ARBA" id="ARBA00023014"/>
    </source>
</evidence>
<dbReference type="InterPro" id="IPR036503">
    <property type="entry name" value="Ald_Fedxn_OxRdtase_N_sf"/>
</dbReference>
<dbReference type="EC" id="1.2.7.5" evidence="10"/>
<comment type="similarity">
    <text evidence="2">Belongs to the AOR/FOR family.</text>
</comment>
<evidence type="ECO:0000256" key="2">
    <source>
        <dbReference type="ARBA" id="ARBA00011032"/>
    </source>
</evidence>
<dbReference type="PANTHER" id="PTHR30038">
    <property type="entry name" value="ALDEHYDE FERREDOXIN OXIDOREDUCTASE"/>
    <property type="match status" value="1"/>
</dbReference>
<dbReference type="SMART" id="SM00790">
    <property type="entry name" value="AFOR_N"/>
    <property type="match status" value="1"/>
</dbReference>
<protein>
    <submittedName>
        <fullName evidence="10">Tungsten-containing aldehyde:ferredoxin oxidoreductase</fullName>
        <ecNumber evidence="10">1.2.7.5</ecNumber>
    </submittedName>
</protein>
<evidence type="ECO:0000256" key="3">
    <source>
        <dbReference type="ARBA" id="ARBA00022485"/>
    </source>
</evidence>
<reference evidence="10" key="1">
    <citation type="submission" date="2018-06" db="EMBL/GenBank/DDBJ databases">
        <authorList>
            <person name="Zhirakovskaya E."/>
        </authorList>
    </citation>
    <scope>NUCLEOTIDE SEQUENCE</scope>
</reference>